<reference evidence="9" key="1">
    <citation type="submission" date="2016-10" db="EMBL/GenBank/DDBJ databases">
        <title>Sequence of Gallionella enrichment culture.</title>
        <authorList>
            <person name="Poehlein A."/>
            <person name="Muehling M."/>
            <person name="Daniel R."/>
        </authorList>
    </citation>
    <scope>NUCLEOTIDE SEQUENCE</scope>
</reference>
<dbReference type="InterPro" id="IPR000515">
    <property type="entry name" value="MetI-like"/>
</dbReference>
<feature type="transmembrane region" description="Helical" evidence="7">
    <location>
        <begin position="312"/>
        <end position="331"/>
    </location>
</feature>
<evidence type="ECO:0000256" key="2">
    <source>
        <dbReference type="ARBA" id="ARBA00022448"/>
    </source>
</evidence>
<dbReference type="SUPFAM" id="SSF161098">
    <property type="entry name" value="MetI-like"/>
    <property type="match status" value="1"/>
</dbReference>
<keyword evidence="4 7" id="KW-0812">Transmembrane</keyword>
<evidence type="ECO:0000256" key="7">
    <source>
        <dbReference type="SAM" id="Phobius"/>
    </source>
</evidence>
<evidence type="ECO:0000313" key="9">
    <source>
        <dbReference type="EMBL" id="OIR07289.1"/>
    </source>
</evidence>
<dbReference type="EMBL" id="MLJW01000038">
    <property type="protein sequence ID" value="OIR07289.1"/>
    <property type="molecule type" value="Genomic_DNA"/>
</dbReference>
<keyword evidence="6 7" id="KW-0472">Membrane</keyword>
<accession>A0A1J5SFS1</accession>
<feature type="domain" description="ABC transmembrane type-1" evidence="8">
    <location>
        <begin position="148"/>
        <end position="332"/>
    </location>
</feature>
<dbReference type="Gene3D" id="1.10.3720.10">
    <property type="entry name" value="MetI-like"/>
    <property type="match status" value="1"/>
</dbReference>
<feature type="transmembrane region" description="Helical" evidence="7">
    <location>
        <begin position="287"/>
        <end position="306"/>
    </location>
</feature>
<evidence type="ECO:0000256" key="6">
    <source>
        <dbReference type="ARBA" id="ARBA00023136"/>
    </source>
</evidence>
<feature type="transmembrane region" description="Helical" evidence="7">
    <location>
        <begin position="144"/>
        <end position="169"/>
    </location>
</feature>
<evidence type="ECO:0000256" key="5">
    <source>
        <dbReference type="ARBA" id="ARBA00022989"/>
    </source>
</evidence>
<protein>
    <submittedName>
        <fullName evidence="9">Phosphate-import permease protein PhnE</fullName>
    </submittedName>
</protein>
<dbReference type="InterPro" id="IPR005769">
    <property type="entry name" value="PhnE/PtxC"/>
</dbReference>
<evidence type="ECO:0000256" key="1">
    <source>
        <dbReference type="ARBA" id="ARBA00004651"/>
    </source>
</evidence>
<dbReference type="GO" id="GO:0015416">
    <property type="term" value="F:ABC-type phosphonate transporter activity"/>
    <property type="evidence" value="ECO:0007669"/>
    <property type="project" value="InterPro"/>
</dbReference>
<dbReference type="PANTHER" id="PTHR30043:SF1">
    <property type="entry name" value="ABC TRANSPORT SYSTEM PERMEASE PROTEIN P69"/>
    <property type="match status" value="1"/>
</dbReference>
<evidence type="ECO:0000256" key="3">
    <source>
        <dbReference type="ARBA" id="ARBA00022475"/>
    </source>
</evidence>
<dbReference type="Pfam" id="PF00528">
    <property type="entry name" value="BPD_transp_1"/>
    <property type="match status" value="1"/>
</dbReference>
<dbReference type="AlphaFoldDB" id="A0A1J5SFS1"/>
<dbReference type="PANTHER" id="PTHR30043">
    <property type="entry name" value="PHOSPHONATES TRANSPORT SYSTEM PERMEASE PROTEIN"/>
    <property type="match status" value="1"/>
</dbReference>
<feature type="transmembrane region" description="Helical" evidence="7">
    <location>
        <begin position="90"/>
        <end position="109"/>
    </location>
</feature>
<gene>
    <name evidence="9" type="primary">phnE_2</name>
    <name evidence="9" type="ORF">GALL_105450</name>
</gene>
<dbReference type="InterPro" id="IPR035906">
    <property type="entry name" value="MetI-like_sf"/>
</dbReference>
<feature type="transmembrane region" description="Helical" evidence="7">
    <location>
        <begin position="38"/>
        <end position="58"/>
    </location>
</feature>
<keyword evidence="5 7" id="KW-1133">Transmembrane helix</keyword>
<keyword evidence="3" id="KW-1003">Cell membrane</keyword>
<keyword evidence="2" id="KW-0813">Transport</keyword>
<evidence type="ECO:0000259" key="8">
    <source>
        <dbReference type="PROSITE" id="PS50928"/>
    </source>
</evidence>
<feature type="transmembrane region" description="Helical" evidence="7">
    <location>
        <begin position="204"/>
        <end position="227"/>
    </location>
</feature>
<comment type="caution">
    <text evidence="9">The sequence shown here is derived from an EMBL/GenBank/DDBJ whole genome shotgun (WGS) entry which is preliminary data.</text>
</comment>
<dbReference type="PROSITE" id="PS50928">
    <property type="entry name" value="ABC_TM1"/>
    <property type="match status" value="1"/>
</dbReference>
<evidence type="ECO:0000256" key="4">
    <source>
        <dbReference type="ARBA" id="ARBA00022692"/>
    </source>
</evidence>
<feature type="transmembrane region" description="Helical" evidence="7">
    <location>
        <begin position="181"/>
        <end position="198"/>
    </location>
</feature>
<organism evidence="9">
    <name type="scientific">mine drainage metagenome</name>
    <dbReference type="NCBI Taxonomy" id="410659"/>
    <lineage>
        <taxon>unclassified sequences</taxon>
        <taxon>metagenomes</taxon>
        <taxon>ecological metagenomes</taxon>
    </lineage>
</organism>
<dbReference type="NCBIfam" id="TIGR01097">
    <property type="entry name" value="PhnE"/>
    <property type="match status" value="1"/>
</dbReference>
<comment type="subcellular location">
    <subcellularLocation>
        <location evidence="1">Cell membrane</location>
        <topology evidence="1">Multi-pass membrane protein</topology>
    </subcellularLocation>
</comment>
<sequence>MKTKALVFDALSLAYFAALALAAALHPTAREFQHFFQSAARGFGLVAGLLALGGLAAYPFHRFKARTLGSAIFAGPVRDPAPPPPWYRNLAVIHFILLFGLTCYVGGVMTQLSLRDMLDADGLGGAKRLGLALATPNWKVLPDAILATLQTIYMAFLATVFAIPVSFLLSFPAAKNIASRSRAGLALYSVLRLILNVTRSVEALVWAIIFGVWVGIGPFAGMLALFVHSVASLTKQYSEIIECVSHGPVEGIQSTGASLVQELWFGIVPQIILPYTSFTIYRWDINVRMATIVGLVGGGGIGTLLNEYQGEALWHEVGCIIVVIAIVVWLMDSASAYLREAIK</sequence>
<dbReference type="GO" id="GO:0005886">
    <property type="term" value="C:plasma membrane"/>
    <property type="evidence" value="ECO:0007669"/>
    <property type="project" value="UniProtKB-SubCell"/>
</dbReference>
<proteinExistence type="predicted"/>
<name>A0A1J5SFS1_9ZZZZ</name>
<dbReference type="CDD" id="cd06261">
    <property type="entry name" value="TM_PBP2"/>
    <property type="match status" value="1"/>
</dbReference>